<gene>
    <name evidence="2" type="ORF">HK097_004524</name>
</gene>
<feature type="region of interest" description="Disordered" evidence="1">
    <location>
        <begin position="143"/>
        <end position="175"/>
    </location>
</feature>
<feature type="non-terminal residue" evidence="2">
    <location>
        <position position="175"/>
    </location>
</feature>
<dbReference type="AlphaFoldDB" id="A0AAD5S2Y5"/>
<evidence type="ECO:0000256" key="1">
    <source>
        <dbReference type="SAM" id="MobiDB-lite"/>
    </source>
</evidence>
<keyword evidence="3" id="KW-1185">Reference proteome</keyword>
<evidence type="ECO:0000313" key="2">
    <source>
        <dbReference type="EMBL" id="KAJ3034375.1"/>
    </source>
</evidence>
<sequence length="175" mass="17912">MSGPTIAELFADDSDDNSSAGSWTRPASASSTRNLNQDAEEGDHHSDDEFAAADTGSGDGNADNDEASASQELSDRSKSAGAKTVGFSVPEDDTAAENGTDTRAKDDASSTATTPKRVYGSGRRQSTFLTGGDPVELELALKAATASKPTTPRRVSRRADSAGGIVTAPASARSI</sequence>
<reference evidence="2" key="1">
    <citation type="submission" date="2020-05" db="EMBL/GenBank/DDBJ databases">
        <title>Phylogenomic resolution of chytrid fungi.</title>
        <authorList>
            <person name="Stajich J.E."/>
            <person name="Amses K."/>
            <person name="Simmons R."/>
            <person name="Seto K."/>
            <person name="Myers J."/>
            <person name="Bonds A."/>
            <person name="Quandt C.A."/>
            <person name="Barry K."/>
            <person name="Liu P."/>
            <person name="Grigoriev I."/>
            <person name="Longcore J.E."/>
            <person name="James T.Y."/>
        </authorList>
    </citation>
    <scope>NUCLEOTIDE SEQUENCE</scope>
    <source>
        <strain evidence="2">JEL0318</strain>
    </source>
</reference>
<comment type="caution">
    <text evidence="2">The sequence shown here is derived from an EMBL/GenBank/DDBJ whole genome shotgun (WGS) entry which is preliminary data.</text>
</comment>
<name>A0AAD5S2Y5_9FUNG</name>
<dbReference type="EMBL" id="JADGJD010002168">
    <property type="protein sequence ID" value="KAJ3034375.1"/>
    <property type="molecule type" value="Genomic_DNA"/>
</dbReference>
<proteinExistence type="predicted"/>
<dbReference type="Proteomes" id="UP001212841">
    <property type="component" value="Unassembled WGS sequence"/>
</dbReference>
<protein>
    <submittedName>
        <fullName evidence="2">Uncharacterized protein</fullName>
    </submittedName>
</protein>
<organism evidence="2 3">
    <name type="scientific">Rhizophlyctis rosea</name>
    <dbReference type="NCBI Taxonomy" id="64517"/>
    <lineage>
        <taxon>Eukaryota</taxon>
        <taxon>Fungi</taxon>
        <taxon>Fungi incertae sedis</taxon>
        <taxon>Chytridiomycota</taxon>
        <taxon>Chytridiomycota incertae sedis</taxon>
        <taxon>Chytridiomycetes</taxon>
        <taxon>Rhizophlyctidales</taxon>
        <taxon>Rhizophlyctidaceae</taxon>
        <taxon>Rhizophlyctis</taxon>
    </lineage>
</organism>
<feature type="region of interest" description="Disordered" evidence="1">
    <location>
        <begin position="1"/>
        <end position="131"/>
    </location>
</feature>
<accession>A0AAD5S2Y5</accession>
<feature type="compositionally biased region" description="Polar residues" evidence="1">
    <location>
        <begin position="25"/>
        <end position="37"/>
    </location>
</feature>
<evidence type="ECO:0000313" key="3">
    <source>
        <dbReference type="Proteomes" id="UP001212841"/>
    </source>
</evidence>